<reference evidence="1" key="1">
    <citation type="submission" date="2023-10" db="EMBL/GenBank/DDBJ databases">
        <authorList>
            <person name="Chen Y."/>
            <person name="Shah S."/>
            <person name="Dougan E. K."/>
            <person name="Thang M."/>
            <person name="Chan C."/>
        </authorList>
    </citation>
    <scope>NUCLEOTIDE SEQUENCE [LARGE SCALE GENOMIC DNA]</scope>
</reference>
<keyword evidence="2" id="KW-1185">Reference proteome</keyword>
<protein>
    <submittedName>
        <fullName evidence="1">Uncharacterized protein</fullName>
    </submittedName>
</protein>
<sequence length="260" mass="26879">MFHPLSASALQVAFCVSGRLRFVNLTSPEQAQRIFAELGGAGWGEHGQGHAVVGWSLTQGLELHVERYRNSPVMHEGMTSASQSCWRAACGRASRCRPRRCSASGACAPAAGRGGAPCHPPGWTRCLARRRARKKAAPVAPAGPCVLLPGLISAPSDDSEGTTAAILASPLLAGLTGAMGECSARATEPPGKRTAWADLWDDDLVDDGCSECSTQAAGYFSGTLSSASDVSSVSSDGLAARRRGRGGSMLAQGLTASLQE</sequence>
<proteinExistence type="predicted"/>
<evidence type="ECO:0000313" key="1">
    <source>
        <dbReference type="EMBL" id="CAK0873661.1"/>
    </source>
</evidence>
<name>A0ABN9VMK2_9DINO</name>
<evidence type="ECO:0000313" key="2">
    <source>
        <dbReference type="Proteomes" id="UP001189429"/>
    </source>
</evidence>
<accession>A0ABN9VMK2</accession>
<dbReference type="Proteomes" id="UP001189429">
    <property type="component" value="Unassembled WGS sequence"/>
</dbReference>
<dbReference type="EMBL" id="CAUYUJ010017303">
    <property type="protein sequence ID" value="CAK0873661.1"/>
    <property type="molecule type" value="Genomic_DNA"/>
</dbReference>
<comment type="caution">
    <text evidence="1">The sequence shown here is derived from an EMBL/GenBank/DDBJ whole genome shotgun (WGS) entry which is preliminary data.</text>
</comment>
<organism evidence="1 2">
    <name type="scientific">Prorocentrum cordatum</name>
    <dbReference type="NCBI Taxonomy" id="2364126"/>
    <lineage>
        <taxon>Eukaryota</taxon>
        <taxon>Sar</taxon>
        <taxon>Alveolata</taxon>
        <taxon>Dinophyceae</taxon>
        <taxon>Prorocentrales</taxon>
        <taxon>Prorocentraceae</taxon>
        <taxon>Prorocentrum</taxon>
    </lineage>
</organism>
<gene>
    <name evidence="1" type="ORF">PCOR1329_LOCUS58790</name>
</gene>